<sequence length="772" mass="87459">MPTPNNFKGKVFGISELYNGSFYARSVYVSWISDTSYEYTDTNGDLVEYDVSTNTTKVLLPYSQKNLLKIARSWISPDGLFLLLSYQMRYLYRYSFYARYIVYRISDKQIFYLEPMGSGKELRYMGWSASGHKLSFVFGNDVYVLSDPTNDKNMVRLTTTGVDKVVFNGVPDWNNEEEILSSNNAIYWSKGSTYVCYGSFNATGVGSAHWVLYNGKGSYTSIVKVPYPKSGSINSKVTIYVTKANDAATTLQLMPPTDFLNGEYYYTNVVWASDTVVTVTWLNRFSNVSALMSCDATNGQCREINRVSEPNGWIDYHYYSPKFTTAGDSYYAVLPRKGSSGKSFFHLAKVSLTNSQKTWLTSGDWHVTVIYAYSESRNLLFFQSTEKGSITRNVYSIATDGSNKKCLSCSVRPNECEYFTGSFSSSGNYYVLGCRGPGIPSYQMINSITGATFVMESNERLKNAVASITVSTRVYGEFAHAGFKMNYVMYRPPGFDASKKYPVFMYMKYVSYSKYSYLKFHSYGGPQSQRVNKEFGLGWAEYFSSYLNTICIVFDPRGTGYKSNEFMYSTYKKLGVLEAQDVQAFGRYLQTLPYVDGSNMGVFGWSYGGYATGMVIGENNNVFKLGLMVAPVSDWRFYDTGYTERFMLTPQANPTGYEQASILNRLDGFKNATVFIAHGNADDNVHFQNTAVLAHALQTKQIQFKMMACSYFVINGDILKKLKGGLNKFSKRRNTSLKWIAKAETVLETKTRPLYVYQFRLTLQPPIFDLVR</sequence>
<evidence type="ECO:0000256" key="4">
    <source>
        <dbReference type="ARBA" id="ARBA00022692"/>
    </source>
</evidence>
<dbReference type="InterPro" id="IPR002469">
    <property type="entry name" value="Peptidase_S9B_N"/>
</dbReference>
<dbReference type="GO" id="GO:0005886">
    <property type="term" value="C:plasma membrane"/>
    <property type="evidence" value="ECO:0000318"/>
    <property type="project" value="GO_Central"/>
</dbReference>
<name>B3S899_TRIAD</name>
<dbReference type="SUPFAM" id="SSF53474">
    <property type="entry name" value="alpha/beta-Hydrolases"/>
    <property type="match status" value="1"/>
</dbReference>
<dbReference type="PANTHER" id="PTHR11731">
    <property type="entry name" value="PROTEASE FAMILY S9B,C DIPEPTIDYL-PEPTIDASE IV-RELATED"/>
    <property type="match status" value="1"/>
</dbReference>
<evidence type="ECO:0000256" key="2">
    <source>
        <dbReference type="ARBA" id="ARBA00022438"/>
    </source>
</evidence>
<keyword evidence="4" id="KW-0812">Transmembrane</keyword>
<gene>
    <name evidence="14" type="ORF">TRIADDRAFT_64278</name>
</gene>
<dbReference type="Gene3D" id="2.140.10.30">
    <property type="entry name" value="Dipeptidylpeptidase IV, N-terminal domain"/>
    <property type="match status" value="1"/>
</dbReference>
<proteinExistence type="predicted"/>
<evidence type="ECO:0000256" key="1">
    <source>
        <dbReference type="ARBA" id="ARBA00004606"/>
    </source>
</evidence>
<dbReference type="KEGG" id="tad:TRIADDRAFT_64278"/>
<accession>B3S899</accession>
<evidence type="ECO:0000256" key="6">
    <source>
        <dbReference type="ARBA" id="ARBA00022825"/>
    </source>
</evidence>
<evidence type="ECO:0000313" key="14">
    <source>
        <dbReference type="EMBL" id="EDV21064.1"/>
    </source>
</evidence>
<dbReference type="GO" id="GO:0012505">
    <property type="term" value="C:endomembrane system"/>
    <property type="evidence" value="ECO:0007669"/>
    <property type="project" value="UniProtKB-SubCell"/>
</dbReference>
<keyword evidence="6" id="KW-0720">Serine protease</keyword>
<dbReference type="eggNOG" id="KOG2100">
    <property type="taxonomic scope" value="Eukaryota"/>
</dbReference>
<dbReference type="OMA" id="YDVYDIA"/>
<evidence type="ECO:0000256" key="10">
    <source>
        <dbReference type="ARBA" id="ARBA00023180"/>
    </source>
</evidence>
<dbReference type="GO" id="GO:0004177">
    <property type="term" value="F:aminopeptidase activity"/>
    <property type="evidence" value="ECO:0007669"/>
    <property type="project" value="UniProtKB-KW"/>
</dbReference>
<dbReference type="HOGENOM" id="CLU_006105_4_3_1"/>
<dbReference type="MEROPS" id="S09.003"/>
<dbReference type="ESTHER" id="triad-b3s899">
    <property type="family name" value="DPP4N_Peptidase_S9"/>
</dbReference>
<dbReference type="SUPFAM" id="SSF82171">
    <property type="entry name" value="DPP6 N-terminal domain-like"/>
    <property type="match status" value="1"/>
</dbReference>
<dbReference type="InterPro" id="IPR029058">
    <property type="entry name" value="AB_hydrolase_fold"/>
</dbReference>
<dbReference type="CTD" id="6757607"/>
<feature type="domain" description="Dipeptidylpeptidase IV N-terminal" evidence="13">
    <location>
        <begin position="76"/>
        <end position="440"/>
    </location>
</feature>
<reference evidence="14 15" key="1">
    <citation type="journal article" date="2008" name="Nature">
        <title>The Trichoplax genome and the nature of placozoans.</title>
        <authorList>
            <person name="Srivastava M."/>
            <person name="Begovic E."/>
            <person name="Chapman J."/>
            <person name="Putnam N.H."/>
            <person name="Hellsten U."/>
            <person name="Kawashima T."/>
            <person name="Kuo A."/>
            <person name="Mitros T."/>
            <person name="Salamov A."/>
            <person name="Carpenter M.L."/>
            <person name="Signorovitch A.Y."/>
            <person name="Moreno M.A."/>
            <person name="Kamm K."/>
            <person name="Grimwood J."/>
            <person name="Schmutz J."/>
            <person name="Shapiro H."/>
            <person name="Grigoriev I.V."/>
            <person name="Buss L.W."/>
            <person name="Schierwater B."/>
            <person name="Dellaporta S.L."/>
            <person name="Rokhsar D.S."/>
        </authorList>
    </citation>
    <scope>NUCLEOTIDE SEQUENCE [LARGE SCALE GENOMIC DNA]</scope>
    <source>
        <strain evidence="14 15">Grell-BS-1999</strain>
    </source>
</reference>
<keyword evidence="7" id="KW-0735">Signal-anchor</keyword>
<dbReference type="InterPro" id="IPR050278">
    <property type="entry name" value="Serine_Prot_S9B/DPPIV"/>
</dbReference>
<dbReference type="AlphaFoldDB" id="B3S899"/>
<keyword evidence="15" id="KW-1185">Reference proteome</keyword>
<dbReference type="GO" id="GO:0008239">
    <property type="term" value="F:dipeptidyl-peptidase activity"/>
    <property type="evidence" value="ECO:0000318"/>
    <property type="project" value="GO_Central"/>
</dbReference>
<evidence type="ECO:0000256" key="3">
    <source>
        <dbReference type="ARBA" id="ARBA00022670"/>
    </source>
</evidence>
<organism evidence="14 15">
    <name type="scientific">Trichoplax adhaerens</name>
    <name type="common">Trichoplax reptans</name>
    <dbReference type="NCBI Taxonomy" id="10228"/>
    <lineage>
        <taxon>Eukaryota</taxon>
        <taxon>Metazoa</taxon>
        <taxon>Placozoa</taxon>
        <taxon>Uniplacotomia</taxon>
        <taxon>Trichoplacea</taxon>
        <taxon>Trichoplacidae</taxon>
        <taxon>Trichoplax</taxon>
    </lineage>
</organism>
<dbReference type="FunCoup" id="B3S899">
    <property type="interactions" value="896"/>
</dbReference>
<keyword evidence="5" id="KW-0378">Hydrolase</keyword>
<dbReference type="GeneID" id="6757607"/>
<keyword evidence="9" id="KW-0472">Membrane</keyword>
<evidence type="ECO:0000256" key="9">
    <source>
        <dbReference type="ARBA" id="ARBA00023136"/>
    </source>
</evidence>
<dbReference type="Pfam" id="PF00930">
    <property type="entry name" value="DPPIV_N"/>
    <property type="match status" value="1"/>
</dbReference>
<dbReference type="InterPro" id="IPR001375">
    <property type="entry name" value="Peptidase_S9_cat"/>
</dbReference>
<dbReference type="GO" id="GO:0008236">
    <property type="term" value="F:serine-type peptidase activity"/>
    <property type="evidence" value="ECO:0007669"/>
    <property type="project" value="UniProtKB-KW"/>
</dbReference>
<dbReference type="InParanoid" id="B3S899"/>
<feature type="domain" description="Peptidase S9 prolyl oligopeptidase catalytic" evidence="12">
    <location>
        <begin position="539"/>
        <end position="708"/>
    </location>
</feature>
<evidence type="ECO:0000259" key="13">
    <source>
        <dbReference type="Pfam" id="PF00930"/>
    </source>
</evidence>
<dbReference type="Gene3D" id="3.40.50.1820">
    <property type="entry name" value="alpha/beta hydrolase"/>
    <property type="match status" value="1"/>
</dbReference>
<keyword evidence="3" id="KW-0645">Protease</keyword>
<dbReference type="EMBL" id="DS985255">
    <property type="protein sequence ID" value="EDV21064.1"/>
    <property type="molecule type" value="Genomic_DNA"/>
</dbReference>
<evidence type="ECO:0000313" key="15">
    <source>
        <dbReference type="Proteomes" id="UP000009022"/>
    </source>
</evidence>
<dbReference type="PhylomeDB" id="B3S899"/>
<evidence type="ECO:0000256" key="7">
    <source>
        <dbReference type="ARBA" id="ARBA00022968"/>
    </source>
</evidence>
<evidence type="ECO:0000256" key="5">
    <source>
        <dbReference type="ARBA" id="ARBA00022801"/>
    </source>
</evidence>
<evidence type="ECO:0000256" key="11">
    <source>
        <dbReference type="ARBA" id="ARBA00037847"/>
    </source>
</evidence>
<comment type="subcellular location">
    <subcellularLocation>
        <location evidence="11">Endomembrane system</location>
        <topology evidence="11">Single-pass membrane protein</topology>
    </subcellularLocation>
    <subcellularLocation>
        <location evidence="1">Membrane</location>
        <topology evidence="1">Single-pass type II membrane protein</topology>
    </subcellularLocation>
</comment>
<evidence type="ECO:0000256" key="8">
    <source>
        <dbReference type="ARBA" id="ARBA00022989"/>
    </source>
</evidence>
<keyword evidence="2" id="KW-0031">Aminopeptidase</keyword>
<protein>
    <submittedName>
        <fullName evidence="14">Uncharacterized protein</fullName>
    </submittedName>
</protein>
<dbReference type="OrthoDB" id="16520at2759"/>
<dbReference type="STRING" id="10228.B3S899"/>
<dbReference type="GO" id="GO:0006508">
    <property type="term" value="P:proteolysis"/>
    <property type="evidence" value="ECO:0000318"/>
    <property type="project" value="GO_Central"/>
</dbReference>
<dbReference type="PANTHER" id="PTHR11731:SF200">
    <property type="entry name" value="DIPEPTIDYL PEPTIDASE 10, ISOFORM B"/>
    <property type="match status" value="1"/>
</dbReference>
<dbReference type="RefSeq" id="XP_002116394.1">
    <property type="nucleotide sequence ID" value="XM_002116358.1"/>
</dbReference>
<evidence type="ECO:0000259" key="12">
    <source>
        <dbReference type="Pfam" id="PF00326"/>
    </source>
</evidence>
<keyword evidence="8" id="KW-1133">Transmembrane helix</keyword>
<dbReference type="Pfam" id="PF00326">
    <property type="entry name" value="Peptidase_S9"/>
    <property type="match status" value="1"/>
</dbReference>
<keyword evidence="10" id="KW-0325">Glycoprotein</keyword>
<dbReference type="Proteomes" id="UP000009022">
    <property type="component" value="Unassembled WGS sequence"/>
</dbReference>